<dbReference type="InterPro" id="IPR015879">
    <property type="entry name" value="Ring_hydroxy_dOase_asu_C_dom"/>
</dbReference>
<dbReference type="PANTHER" id="PTHR43756">
    <property type="entry name" value="CHOLINE MONOOXYGENASE, CHLOROPLASTIC"/>
    <property type="match status" value="1"/>
</dbReference>
<dbReference type="InterPro" id="IPR036922">
    <property type="entry name" value="Rieske_2Fe-2S_sf"/>
</dbReference>
<evidence type="ECO:0000313" key="8">
    <source>
        <dbReference type="EMBL" id="NWL47412.1"/>
    </source>
</evidence>
<proteinExistence type="predicted"/>
<evidence type="ECO:0000256" key="5">
    <source>
        <dbReference type="ARBA" id="ARBA00023004"/>
    </source>
</evidence>
<dbReference type="Gene3D" id="3.90.380.10">
    <property type="entry name" value="Naphthalene 1,2-dioxygenase Alpha Subunit, Chain A, domain 1"/>
    <property type="match status" value="2"/>
</dbReference>
<name>A0ABD6NE04_9PSED</name>
<comment type="caution">
    <text evidence="8">The sequence shown here is derived from an EMBL/GenBank/DDBJ whole genome shotgun (WGS) entry which is preliminary data.</text>
</comment>
<dbReference type="Gene3D" id="2.102.10.10">
    <property type="entry name" value="Rieske [2Fe-2S] iron-sulphur domain"/>
    <property type="match status" value="1"/>
</dbReference>
<dbReference type="GO" id="GO:0046872">
    <property type="term" value="F:metal ion binding"/>
    <property type="evidence" value="ECO:0007669"/>
    <property type="project" value="UniProtKB-KW"/>
</dbReference>
<evidence type="ECO:0000256" key="4">
    <source>
        <dbReference type="ARBA" id="ARBA00023002"/>
    </source>
</evidence>
<dbReference type="CDD" id="cd03469">
    <property type="entry name" value="Rieske_RO_Alpha_N"/>
    <property type="match status" value="1"/>
</dbReference>
<evidence type="ECO:0000256" key="1">
    <source>
        <dbReference type="ARBA" id="ARBA00001962"/>
    </source>
</evidence>
<dbReference type="InterPro" id="IPR017941">
    <property type="entry name" value="Rieske_2Fe-2S"/>
</dbReference>
<dbReference type="GO" id="GO:0016491">
    <property type="term" value="F:oxidoreductase activity"/>
    <property type="evidence" value="ECO:0007669"/>
    <property type="project" value="UniProtKB-KW"/>
</dbReference>
<organism evidence="8 9">
    <name type="scientific">Pseudomonas hunanensis</name>
    <dbReference type="NCBI Taxonomy" id="1247546"/>
    <lineage>
        <taxon>Bacteria</taxon>
        <taxon>Pseudomonadati</taxon>
        <taxon>Pseudomonadota</taxon>
        <taxon>Gammaproteobacteria</taxon>
        <taxon>Pseudomonadales</taxon>
        <taxon>Pseudomonadaceae</taxon>
        <taxon>Pseudomonas</taxon>
    </lineage>
</organism>
<evidence type="ECO:0000259" key="7">
    <source>
        <dbReference type="PROSITE" id="PS51296"/>
    </source>
</evidence>
<sequence>MSLSRFITEEQVAAIRKPLEQASLLPFNCYSDPAFHAFEVEQVFMRTWQAVGRIDQVAEPGQYFTRELFGEPIVIVRGEDGEVHALSNVCRHRGRQVMEGAGRCRKHMVCPYHAWAYNTDGQLDKVPFMDKTANFATADWKLPRLAVDIWQGFIFVNFDLDASPLSPQLKTLDKLLEPYDMANMGCVDFERYQGAWNWKSTIDNFSEAYHQPPIHTETFEPWCPAHLAVYDDVDGPYNLFWMPTGNSEPFPTPLPTIAGLPERYYSNAIVINVFPHFHLLIDSSSAMWLDWDVRGVEDHDLVWRLVAPRSTLDAPDFEQRKQVLHAALRPVWAEDEFACLGHARGVRSRFVQQGRMSYMEKALHQFHNWLLDQYQSTPLPTAKMIAKG</sequence>
<protein>
    <recommendedName>
        <fullName evidence="7">Rieske domain-containing protein</fullName>
    </recommendedName>
</protein>
<keyword evidence="6" id="KW-0411">Iron-sulfur</keyword>
<evidence type="ECO:0000256" key="2">
    <source>
        <dbReference type="ARBA" id="ARBA00022714"/>
    </source>
</evidence>
<keyword evidence="3" id="KW-0479">Metal-binding</keyword>
<comment type="cofactor">
    <cofactor evidence="1">
        <name>Fe cation</name>
        <dbReference type="ChEBI" id="CHEBI:24875"/>
    </cofactor>
</comment>
<dbReference type="SUPFAM" id="SSF50022">
    <property type="entry name" value="ISP domain"/>
    <property type="match status" value="1"/>
</dbReference>
<evidence type="ECO:0000256" key="3">
    <source>
        <dbReference type="ARBA" id="ARBA00022723"/>
    </source>
</evidence>
<dbReference type="RefSeq" id="WP_179053088.1">
    <property type="nucleotide sequence ID" value="NZ_QJRE01000113.1"/>
</dbReference>
<keyword evidence="4" id="KW-0560">Oxidoreductase</keyword>
<dbReference type="Pfam" id="PF00355">
    <property type="entry name" value="Rieske"/>
    <property type="match status" value="1"/>
</dbReference>
<dbReference type="PANTHER" id="PTHR43756:SF5">
    <property type="entry name" value="CHOLINE MONOOXYGENASE, CHLOROPLASTIC"/>
    <property type="match status" value="1"/>
</dbReference>
<keyword evidence="2" id="KW-0001">2Fe-2S</keyword>
<dbReference type="PROSITE" id="PS51296">
    <property type="entry name" value="RIESKE"/>
    <property type="match status" value="1"/>
</dbReference>
<dbReference type="Pfam" id="PF00848">
    <property type="entry name" value="Ring_hydroxyl_A"/>
    <property type="match status" value="1"/>
</dbReference>
<evidence type="ECO:0000256" key="6">
    <source>
        <dbReference type="ARBA" id="ARBA00023014"/>
    </source>
</evidence>
<dbReference type="PRINTS" id="PR00090">
    <property type="entry name" value="RNGDIOXGNASE"/>
</dbReference>
<accession>A0ABD6NE04</accession>
<dbReference type="AlphaFoldDB" id="A0ABD6NE04"/>
<dbReference type="EMBL" id="QJRE01000113">
    <property type="protein sequence ID" value="NWL47412.1"/>
    <property type="molecule type" value="Genomic_DNA"/>
</dbReference>
<reference evidence="8 9" key="1">
    <citation type="submission" date="2018-06" db="EMBL/GenBank/DDBJ databases">
        <title>Bacteria isolated from soil of Wuhan.</title>
        <authorList>
            <person name="Xiang W."/>
            <person name="Huang C."/>
        </authorList>
    </citation>
    <scope>NUCLEOTIDE SEQUENCE [LARGE SCALE GENOMIC DNA]</scope>
    <source>
        <strain evidence="9">xwS4</strain>
    </source>
</reference>
<keyword evidence="5" id="KW-0408">Iron</keyword>
<dbReference type="InterPro" id="IPR001663">
    <property type="entry name" value="Rng_hydr_dOase-A"/>
</dbReference>
<dbReference type="Proteomes" id="UP000704738">
    <property type="component" value="Unassembled WGS sequence"/>
</dbReference>
<dbReference type="SUPFAM" id="SSF55961">
    <property type="entry name" value="Bet v1-like"/>
    <property type="match status" value="1"/>
</dbReference>
<dbReference type="GO" id="GO:0051537">
    <property type="term" value="F:2 iron, 2 sulfur cluster binding"/>
    <property type="evidence" value="ECO:0007669"/>
    <property type="project" value="UniProtKB-KW"/>
</dbReference>
<feature type="domain" description="Rieske" evidence="7">
    <location>
        <begin position="48"/>
        <end position="156"/>
    </location>
</feature>
<evidence type="ECO:0000313" key="9">
    <source>
        <dbReference type="Proteomes" id="UP000704738"/>
    </source>
</evidence>
<gene>
    <name evidence="8" type="ORF">DM819_16535</name>
</gene>